<name>A0A2N9EJ71_FAGSY</name>
<sequence>MLNRWRTSLGAQMKDLGNNLFIAIFNDAMDREIVLLNGPWSFDKSLVIMKPFDGEQKVNEVQMTEASFWIQIHDLPMKGMNEGVAERVEQALGVLEETEVLEDGITWGDFLRVKSDYRRKEHNKPFPVVTTVTQPKASAKEAETAAKSTEKILDGSYKQDSSQQKEFNGPINAFINNGGIQEANAITEVEGVVNMDIIKELKNESQTAHKGKYVACAGFQNKVVDMGMDTVELSWQVKRDVGGPRGTNEIVGLGSLRGYRTSSRRRMGARKYKYIDGGCGAAPPAAMSLISWNCQGLGNPWTVRNLYELVKENNPDVLFLIETRMKAVQIDKIRRRLHFSFAFPMPSRGRKGGLAILWRDMVDLEIKNYSHSHIDAIVQDPTEKIMWCLTGFYGSPKRCNQPESWKLLRRLGDQNRLPWVVFGDFNEILGNSEKLGKALRVESQMDAFREVLESLSLRDLGFRGAWYTWDNHRLGVENIKERLDKVVATMHWSTLFPKACVNHLCASTSDHRPFQILLQEPVTKNKRRRPFRFEQAWTRLKSCDTVVSEAWHSNTPGSHMFEVTEAIKSCQRELMKWDKEVFRSSQQKIHQLGEVLRRLEDRAMSEENHHEMKKLKSEMNVLSGREEIKWRQRSRVQWLEEGNRNTKFFHNKANQRRRKNAIEKLMDEHGRIQADPTIIEQITVSYFTQIYTCSNPHNFGPILEAIETSVTEDMNARLSQEFKAEEVVLALNQMFPTKSPGPDGMSAFFYQKYWHIPRAAARRQLQPHAATASLPSIRSDLAAMVRDILFTGGCFD</sequence>
<accession>A0A2N9EJ71</accession>
<dbReference type="Gene3D" id="3.60.10.10">
    <property type="entry name" value="Endonuclease/exonuclease/phosphatase"/>
    <property type="match status" value="1"/>
</dbReference>
<proteinExistence type="predicted"/>
<dbReference type="SUPFAM" id="SSF56219">
    <property type="entry name" value="DNase I-like"/>
    <property type="match status" value="1"/>
</dbReference>
<protein>
    <recommendedName>
        <fullName evidence="2">Endonuclease/exonuclease/phosphatase domain-containing protein</fullName>
    </recommendedName>
</protein>
<dbReference type="InterPro" id="IPR036691">
    <property type="entry name" value="Endo/exonu/phosph_ase_sf"/>
</dbReference>
<feature type="compositionally biased region" description="Basic and acidic residues" evidence="1">
    <location>
        <begin position="138"/>
        <end position="153"/>
    </location>
</feature>
<dbReference type="PANTHER" id="PTHR35218:SF9">
    <property type="entry name" value="ENDONUCLEASE_EXONUCLEASE_PHOSPHATASE DOMAIN-CONTAINING PROTEIN"/>
    <property type="match status" value="1"/>
</dbReference>
<feature type="region of interest" description="Disordered" evidence="1">
    <location>
        <begin position="134"/>
        <end position="164"/>
    </location>
</feature>
<evidence type="ECO:0000259" key="2">
    <source>
        <dbReference type="Pfam" id="PF03372"/>
    </source>
</evidence>
<reference evidence="3" key="1">
    <citation type="submission" date="2018-02" db="EMBL/GenBank/DDBJ databases">
        <authorList>
            <person name="Cohen D.B."/>
            <person name="Kent A.D."/>
        </authorList>
    </citation>
    <scope>NUCLEOTIDE SEQUENCE</scope>
</reference>
<dbReference type="EMBL" id="OIVN01000126">
    <property type="protein sequence ID" value="SPC74795.1"/>
    <property type="molecule type" value="Genomic_DNA"/>
</dbReference>
<feature type="domain" description="Endonuclease/exonuclease/phosphatase" evidence="2">
    <location>
        <begin position="290"/>
        <end position="511"/>
    </location>
</feature>
<dbReference type="InterPro" id="IPR005135">
    <property type="entry name" value="Endo/exonuclease/phosphatase"/>
</dbReference>
<dbReference type="PANTHER" id="PTHR35218">
    <property type="entry name" value="RNASE H DOMAIN-CONTAINING PROTEIN"/>
    <property type="match status" value="1"/>
</dbReference>
<gene>
    <name evidence="3" type="ORF">FSB_LOCUS2677</name>
</gene>
<evidence type="ECO:0000313" key="3">
    <source>
        <dbReference type="EMBL" id="SPC74795.1"/>
    </source>
</evidence>
<evidence type="ECO:0000256" key="1">
    <source>
        <dbReference type="SAM" id="MobiDB-lite"/>
    </source>
</evidence>
<dbReference type="Pfam" id="PF03372">
    <property type="entry name" value="Exo_endo_phos"/>
    <property type="match status" value="1"/>
</dbReference>
<dbReference type="GO" id="GO:0003824">
    <property type="term" value="F:catalytic activity"/>
    <property type="evidence" value="ECO:0007669"/>
    <property type="project" value="InterPro"/>
</dbReference>
<dbReference type="AlphaFoldDB" id="A0A2N9EJ71"/>
<organism evidence="3">
    <name type="scientific">Fagus sylvatica</name>
    <name type="common">Beechnut</name>
    <dbReference type="NCBI Taxonomy" id="28930"/>
    <lineage>
        <taxon>Eukaryota</taxon>
        <taxon>Viridiplantae</taxon>
        <taxon>Streptophyta</taxon>
        <taxon>Embryophyta</taxon>
        <taxon>Tracheophyta</taxon>
        <taxon>Spermatophyta</taxon>
        <taxon>Magnoliopsida</taxon>
        <taxon>eudicotyledons</taxon>
        <taxon>Gunneridae</taxon>
        <taxon>Pentapetalae</taxon>
        <taxon>rosids</taxon>
        <taxon>fabids</taxon>
        <taxon>Fagales</taxon>
        <taxon>Fagaceae</taxon>
        <taxon>Fagus</taxon>
    </lineage>
</organism>